<protein>
    <recommendedName>
        <fullName evidence="2">histidine kinase</fullName>
        <ecNumber evidence="2">2.7.13.3</ecNumber>
    </recommendedName>
</protein>
<evidence type="ECO:0000256" key="1">
    <source>
        <dbReference type="ARBA" id="ARBA00000085"/>
    </source>
</evidence>
<dbReference type="InterPro" id="IPR036890">
    <property type="entry name" value="HATPase_C_sf"/>
</dbReference>
<dbReference type="GO" id="GO:0000155">
    <property type="term" value="F:phosphorelay sensor kinase activity"/>
    <property type="evidence" value="ECO:0007669"/>
    <property type="project" value="InterPro"/>
</dbReference>
<comment type="catalytic activity">
    <reaction evidence="1">
        <text>ATP + protein L-histidine = ADP + protein N-phospho-L-histidine.</text>
        <dbReference type="EC" id="2.7.13.3"/>
    </reaction>
</comment>
<dbReference type="OrthoDB" id="3823481at2"/>
<evidence type="ECO:0000256" key="9">
    <source>
        <dbReference type="SAM" id="Phobius"/>
    </source>
</evidence>
<evidence type="ECO:0000256" key="4">
    <source>
        <dbReference type="ARBA" id="ARBA00022679"/>
    </source>
</evidence>
<feature type="transmembrane region" description="Helical" evidence="9">
    <location>
        <begin position="51"/>
        <end position="70"/>
    </location>
</feature>
<dbReference type="PANTHER" id="PTHR24421">
    <property type="entry name" value="NITRATE/NITRITE SENSOR PROTEIN NARX-RELATED"/>
    <property type="match status" value="1"/>
</dbReference>
<evidence type="ECO:0000256" key="8">
    <source>
        <dbReference type="ARBA" id="ARBA00023012"/>
    </source>
</evidence>
<evidence type="ECO:0000313" key="12">
    <source>
        <dbReference type="EMBL" id="TDC23727.1"/>
    </source>
</evidence>
<dbReference type="EMBL" id="SMKA01000157">
    <property type="protein sequence ID" value="TDC23727.1"/>
    <property type="molecule type" value="Genomic_DNA"/>
</dbReference>
<reference evidence="12 13" key="1">
    <citation type="submission" date="2019-03" db="EMBL/GenBank/DDBJ databases">
        <title>Draft genome sequences of novel Actinobacteria.</title>
        <authorList>
            <person name="Sahin N."/>
            <person name="Ay H."/>
            <person name="Saygin H."/>
        </authorList>
    </citation>
    <scope>NUCLEOTIDE SEQUENCE [LARGE SCALE GENOMIC DNA]</scope>
    <source>
        <strain evidence="12 13">JCM 30547</strain>
    </source>
</reference>
<gene>
    <name evidence="12" type="ORF">E1261_27760</name>
</gene>
<dbReference type="EC" id="2.7.13.3" evidence="2"/>
<dbReference type="GO" id="GO:0046983">
    <property type="term" value="F:protein dimerization activity"/>
    <property type="evidence" value="ECO:0007669"/>
    <property type="project" value="InterPro"/>
</dbReference>
<dbReference type="PANTHER" id="PTHR24421:SF10">
    <property type="entry name" value="NITRATE_NITRITE SENSOR PROTEIN NARQ"/>
    <property type="match status" value="1"/>
</dbReference>
<keyword evidence="7" id="KW-0067">ATP-binding</keyword>
<feature type="domain" description="Histidine kinase/HSP90-like ATPase" evidence="10">
    <location>
        <begin position="295"/>
        <end position="370"/>
    </location>
</feature>
<keyword evidence="9" id="KW-0812">Transmembrane</keyword>
<dbReference type="InterPro" id="IPR003594">
    <property type="entry name" value="HATPase_dom"/>
</dbReference>
<evidence type="ECO:0000256" key="5">
    <source>
        <dbReference type="ARBA" id="ARBA00022741"/>
    </source>
</evidence>
<feature type="domain" description="Signal transduction histidine kinase subgroup 3 dimerisation and phosphoacceptor" evidence="11">
    <location>
        <begin position="171"/>
        <end position="232"/>
    </location>
</feature>
<keyword evidence="4" id="KW-0808">Transferase</keyword>
<feature type="transmembrane region" description="Helical" evidence="9">
    <location>
        <begin position="101"/>
        <end position="120"/>
    </location>
</feature>
<dbReference type="Pfam" id="PF07730">
    <property type="entry name" value="HisKA_3"/>
    <property type="match status" value="1"/>
</dbReference>
<dbReference type="Pfam" id="PF02518">
    <property type="entry name" value="HATPase_c"/>
    <property type="match status" value="1"/>
</dbReference>
<keyword evidence="13" id="KW-1185">Reference proteome</keyword>
<comment type="caution">
    <text evidence="12">The sequence shown here is derived from an EMBL/GenBank/DDBJ whole genome shotgun (WGS) entry which is preliminary data.</text>
</comment>
<keyword evidence="6" id="KW-0418">Kinase</keyword>
<keyword evidence="8" id="KW-0902">Two-component regulatory system</keyword>
<dbReference type="AlphaFoldDB" id="A0A4R4PNC7"/>
<feature type="transmembrane region" description="Helical" evidence="9">
    <location>
        <begin position="132"/>
        <end position="152"/>
    </location>
</feature>
<evidence type="ECO:0000256" key="7">
    <source>
        <dbReference type="ARBA" id="ARBA00022840"/>
    </source>
</evidence>
<dbReference type="Proteomes" id="UP000295075">
    <property type="component" value="Unassembled WGS sequence"/>
</dbReference>
<feature type="transmembrane region" description="Helical" evidence="9">
    <location>
        <begin position="27"/>
        <end position="44"/>
    </location>
</feature>
<evidence type="ECO:0000313" key="13">
    <source>
        <dbReference type="Proteomes" id="UP000295075"/>
    </source>
</evidence>
<dbReference type="GO" id="GO:0005524">
    <property type="term" value="F:ATP binding"/>
    <property type="evidence" value="ECO:0007669"/>
    <property type="project" value="UniProtKB-KW"/>
</dbReference>
<proteinExistence type="predicted"/>
<keyword evidence="5" id="KW-0547">Nucleotide-binding</keyword>
<evidence type="ECO:0000256" key="6">
    <source>
        <dbReference type="ARBA" id="ARBA00022777"/>
    </source>
</evidence>
<dbReference type="InterPro" id="IPR011712">
    <property type="entry name" value="Sig_transdc_His_kin_sub3_dim/P"/>
</dbReference>
<dbReference type="Gene3D" id="3.30.565.10">
    <property type="entry name" value="Histidine kinase-like ATPase, C-terminal domain"/>
    <property type="match status" value="1"/>
</dbReference>
<dbReference type="SUPFAM" id="SSF55874">
    <property type="entry name" value="ATPase domain of HSP90 chaperone/DNA topoisomerase II/histidine kinase"/>
    <property type="match status" value="1"/>
</dbReference>
<sequence length="393" mass="39855">MVTSKAGWTVVTLMAAAAGTPWVGLRSALGAGVCTAAGVAALVVVPVRRTLLGLTVGAAVTSILLTLLLGGPAGPAQGVAATVEAASLLLLIALSARLLNIFAAVVACTAGSLALAMLVLRSATGGARPENLGLGLFGVVLAAGAIAAGVAIRHRERARERLAAEARKAQRVELAKELHDFLGHDLSGILVQAQAARSVAGRNTDQQRVALRGIEEDALRALSTLEHTVRTLFGDGRRPALLSSQDADAGTRPTSGLRDLPALVRRYNDTGTPATRLTLAEGLIDHVDPKLGATVFRVVVEALTNVRRHARAATSVTVIVTCPPSGSGLSVEITDDGAGPPGRGAGRSSSGVGLAALRERVEAVGGVLVAGPLAESGWRLSGHFPDCAGHPGG</sequence>
<dbReference type="InterPro" id="IPR050482">
    <property type="entry name" value="Sensor_HK_TwoCompSys"/>
</dbReference>
<evidence type="ECO:0000259" key="11">
    <source>
        <dbReference type="Pfam" id="PF07730"/>
    </source>
</evidence>
<keyword evidence="9" id="KW-0472">Membrane</keyword>
<dbReference type="Gene3D" id="1.20.5.1930">
    <property type="match status" value="1"/>
</dbReference>
<evidence type="ECO:0000256" key="3">
    <source>
        <dbReference type="ARBA" id="ARBA00022553"/>
    </source>
</evidence>
<dbReference type="CDD" id="cd16917">
    <property type="entry name" value="HATPase_UhpB-NarQ-NarX-like"/>
    <property type="match status" value="1"/>
</dbReference>
<evidence type="ECO:0000256" key="2">
    <source>
        <dbReference type="ARBA" id="ARBA00012438"/>
    </source>
</evidence>
<evidence type="ECO:0000259" key="10">
    <source>
        <dbReference type="Pfam" id="PF02518"/>
    </source>
</evidence>
<name>A0A4R4PNC7_9ACTN</name>
<keyword evidence="3" id="KW-0597">Phosphoprotein</keyword>
<accession>A0A4R4PNC7</accession>
<organism evidence="12 13">
    <name type="scientific">Kribbella albertanoniae</name>
    <dbReference type="NCBI Taxonomy" id="1266829"/>
    <lineage>
        <taxon>Bacteria</taxon>
        <taxon>Bacillati</taxon>
        <taxon>Actinomycetota</taxon>
        <taxon>Actinomycetes</taxon>
        <taxon>Propionibacteriales</taxon>
        <taxon>Kribbellaceae</taxon>
        <taxon>Kribbella</taxon>
    </lineage>
</organism>
<dbReference type="RefSeq" id="WP_132411571.1">
    <property type="nucleotide sequence ID" value="NZ_SMKA01000157.1"/>
</dbReference>
<dbReference type="GO" id="GO:0016020">
    <property type="term" value="C:membrane"/>
    <property type="evidence" value="ECO:0007669"/>
    <property type="project" value="InterPro"/>
</dbReference>
<keyword evidence="9" id="KW-1133">Transmembrane helix</keyword>